<evidence type="ECO:0000256" key="5">
    <source>
        <dbReference type="ARBA" id="ARBA00022840"/>
    </source>
</evidence>
<protein>
    <recommendedName>
        <fullName evidence="9">Protein kinase domain-containing protein</fullName>
    </recommendedName>
</protein>
<evidence type="ECO:0000259" key="9">
    <source>
        <dbReference type="PROSITE" id="PS50011"/>
    </source>
</evidence>
<dbReference type="InterPro" id="IPR017441">
    <property type="entry name" value="Protein_kinase_ATP_BS"/>
</dbReference>
<dbReference type="GO" id="GO:0004674">
    <property type="term" value="F:protein serine/threonine kinase activity"/>
    <property type="evidence" value="ECO:0007669"/>
    <property type="project" value="UniProtKB-KW"/>
</dbReference>
<proteinExistence type="inferred from homology"/>
<feature type="region of interest" description="Disordered" evidence="8">
    <location>
        <begin position="1"/>
        <end position="47"/>
    </location>
</feature>
<keyword evidence="3 6" id="KW-0547">Nucleotide-binding</keyword>
<evidence type="ECO:0000256" key="7">
    <source>
        <dbReference type="RuleBase" id="RU000304"/>
    </source>
</evidence>
<dbReference type="GO" id="GO:0005524">
    <property type="term" value="F:ATP binding"/>
    <property type="evidence" value="ECO:0007669"/>
    <property type="project" value="UniProtKB-UniRule"/>
</dbReference>
<feature type="binding site" evidence="6">
    <location>
        <position position="90"/>
    </location>
    <ligand>
        <name>ATP</name>
        <dbReference type="ChEBI" id="CHEBI:30616"/>
    </ligand>
</feature>
<dbReference type="FunFam" id="1.10.510.10:FF:000026">
    <property type="entry name" value="Calcium/calmodulin-dependent protein kinase type 1"/>
    <property type="match status" value="1"/>
</dbReference>
<keyword evidence="5 6" id="KW-0067">ATP-binding</keyword>
<sequence length="374" mass="41489">MSTPPPAPTSPAKRGAASPVKNTTWEASTPPLSPAKSPARSPSAAPQQALPTFESVYMMGRQLGEGNFSVVKECKHKATGETFAVKCIKKSSLKKKDLANIHREMEILRKLDHPNIVKLVDVFDNETGDMCYLVMELVTGGELFDRIIAKDHYTEGEAKVVVRTVASVLVYCHAQNIAHRDLKPENLLYANPAEDAPIKIADFGFAIIASDNVVMQTMCGTPGYFAPEVIAHRPYEQKCDIWSLGVITYILLCGFPPFYDESQVQEMEKIRRADYDFPSPYFDEISDLAKDFIRKMLVVDVDARLSADDVLAHPWLQDANATPTQAELDAMPQLRHVGTNLQNRVAIRAKFKRSINAIMAINKTGRLVAKKGKV</sequence>
<gene>
    <name evidence="10" type="ORF">Ae201684_009333</name>
</gene>
<dbReference type="AlphaFoldDB" id="A0A6G0X1M5"/>
<dbReference type="Gene3D" id="3.30.200.20">
    <property type="entry name" value="Phosphorylase Kinase, domain 1"/>
    <property type="match status" value="1"/>
</dbReference>
<dbReference type="PROSITE" id="PS50011">
    <property type="entry name" value="PROTEIN_KINASE_DOM"/>
    <property type="match status" value="1"/>
</dbReference>
<dbReference type="PROSITE" id="PS00107">
    <property type="entry name" value="PROTEIN_KINASE_ATP"/>
    <property type="match status" value="1"/>
</dbReference>
<evidence type="ECO:0000256" key="6">
    <source>
        <dbReference type="PROSITE-ProRule" id="PRU10141"/>
    </source>
</evidence>
<dbReference type="PANTHER" id="PTHR24347">
    <property type="entry name" value="SERINE/THREONINE-PROTEIN KINASE"/>
    <property type="match status" value="1"/>
</dbReference>
<dbReference type="PROSITE" id="PS00108">
    <property type="entry name" value="PROTEIN_KINASE_ST"/>
    <property type="match status" value="1"/>
</dbReference>
<keyword evidence="1 7" id="KW-0723">Serine/threonine-protein kinase</keyword>
<evidence type="ECO:0000256" key="8">
    <source>
        <dbReference type="SAM" id="MobiDB-lite"/>
    </source>
</evidence>
<evidence type="ECO:0000313" key="10">
    <source>
        <dbReference type="EMBL" id="KAF0733763.1"/>
    </source>
</evidence>
<dbReference type="Pfam" id="PF00069">
    <property type="entry name" value="Pkinase"/>
    <property type="match status" value="1"/>
</dbReference>
<dbReference type="InterPro" id="IPR000719">
    <property type="entry name" value="Prot_kinase_dom"/>
</dbReference>
<evidence type="ECO:0000313" key="11">
    <source>
        <dbReference type="Proteomes" id="UP000481153"/>
    </source>
</evidence>
<dbReference type="InterPro" id="IPR011009">
    <property type="entry name" value="Kinase-like_dom_sf"/>
</dbReference>
<dbReference type="VEuPathDB" id="FungiDB:AeMF1_000576"/>
<feature type="domain" description="Protein kinase" evidence="9">
    <location>
        <begin position="57"/>
        <end position="316"/>
    </location>
</feature>
<evidence type="ECO:0000256" key="3">
    <source>
        <dbReference type="ARBA" id="ARBA00022741"/>
    </source>
</evidence>
<dbReference type="Proteomes" id="UP000481153">
    <property type="component" value="Unassembled WGS sequence"/>
</dbReference>
<feature type="compositionally biased region" description="Low complexity" evidence="8">
    <location>
        <begin position="34"/>
        <end position="47"/>
    </location>
</feature>
<keyword evidence="4" id="KW-0418">Kinase</keyword>
<evidence type="ECO:0000256" key="1">
    <source>
        <dbReference type="ARBA" id="ARBA00022527"/>
    </source>
</evidence>
<evidence type="ECO:0000256" key="4">
    <source>
        <dbReference type="ARBA" id="ARBA00022777"/>
    </source>
</evidence>
<reference evidence="10 11" key="1">
    <citation type="submission" date="2019-07" db="EMBL/GenBank/DDBJ databases">
        <title>Genomics analysis of Aphanomyces spp. identifies a new class of oomycete effector associated with host adaptation.</title>
        <authorList>
            <person name="Gaulin E."/>
        </authorList>
    </citation>
    <scope>NUCLEOTIDE SEQUENCE [LARGE SCALE GENOMIC DNA]</scope>
    <source>
        <strain evidence="10 11">ATCC 201684</strain>
    </source>
</reference>
<dbReference type="FunFam" id="3.30.200.20:FF:000003">
    <property type="entry name" value="Non-specific serine/threonine protein kinase"/>
    <property type="match status" value="1"/>
</dbReference>
<comment type="caution">
    <text evidence="10">The sequence shown here is derived from an EMBL/GenBank/DDBJ whole genome shotgun (WGS) entry which is preliminary data.</text>
</comment>
<dbReference type="EMBL" id="VJMJ01000119">
    <property type="protein sequence ID" value="KAF0733763.1"/>
    <property type="molecule type" value="Genomic_DNA"/>
</dbReference>
<dbReference type="SMART" id="SM00220">
    <property type="entry name" value="S_TKc"/>
    <property type="match status" value="1"/>
</dbReference>
<keyword evidence="11" id="KW-1185">Reference proteome</keyword>
<dbReference type="InterPro" id="IPR008271">
    <property type="entry name" value="Ser/Thr_kinase_AS"/>
</dbReference>
<dbReference type="SUPFAM" id="SSF56112">
    <property type="entry name" value="Protein kinase-like (PK-like)"/>
    <property type="match status" value="1"/>
</dbReference>
<name>A0A6G0X1M5_9STRA</name>
<dbReference type="Gene3D" id="1.10.510.10">
    <property type="entry name" value="Transferase(Phosphotransferase) domain 1"/>
    <property type="match status" value="1"/>
</dbReference>
<accession>A0A6G0X1M5</accession>
<keyword evidence="2" id="KW-0808">Transferase</keyword>
<comment type="similarity">
    <text evidence="7">Belongs to the protein kinase superfamily.</text>
</comment>
<evidence type="ECO:0000256" key="2">
    <source>
        <dbReference type="ARBA" id="ARBA00022679"/>
    </source>
</evidence>
<organism evidence="10 11">
    <name type="scientific">Aphanomyces euteiches</name>
    <dbReference type="NCBI Taxonomy" id="100861"/>
    <lineage>
        <taxon>Eukaryota</taxon>
        <taxon>Sar</taxon>
        <taxon>Stramenopiles</taxon>
        <taxon>Oomycota</taxon>
        <taxon>Saprolegniomycetes</taxon>
        <taxon>Saprolegniales</taxon>
        <taxon>Verrucalvaceae</taxon>
        <taxon>Aphanomyces</taxon>
    </lineage>
</organism>
<dbReference type="CDD" id="cd05117">
    <property type="entry name" value="STKc_CAMK"/>
    <property type="match status" value="1"/>
</dbReference>